<dbReference type="Pfam" id="PF13302">
    <property type="entry name" value="Acetyltransf_3"/>
    <property type="match status" value="1"/>
</dbReference>
<feature type="domain" description="N-acetyltransferase" evidence="1">
    <location>
        <begin position="26"/>
        <end position="121"/>
    </location>
</feature>
<dbReference type="Gene3D" id="3.40.630.30">
    <property type="match status" value="1"/>
</dbReference>
<dbReference type="SUPFAM" id="SSF55729">
    <property type="entry name" value="Acyl-CoA N-acyltransferases (Nat)"/>
    <property type="match status" value="1"/>
</dbReference>
<dbReference type="RefSeq" id="WP_193156008.1">
    <property type="nucleotide sequence ID" value="NZ_AQGU01000026.1"/>
</dbReference>
<evidence type="ECO:0000259" key="1">
    <source>
        <dbReference type="Pfam" id="PF13302"/>
    </source>
</evidence>
<name>A0ABR9E2T4_9GAMM</name>
<dbReference type="PANTHER" id="PTHR43792">
    <property type="entry name" value="GNAT FAMILY, PUTATIVE (AFU_ORTHOLOGUE AFUA_3G00765)-RELATED-RELATED"/>
    <property type="match status" value="1"/>
</dbReference>
<dbReference type="EMBL" id="AQGU01000026">
    <property type="protein sequence ID" value="MBE0360161.1"/>
    <property type="molecule type" value="Genomic_DNA"/>
</dbReference>
<dbReference type="InterPro" id="IPR051531">
    <property type="entry name" value="N-acetyltransferase"/>
</dbReference>
<dbReference type="PANTHER" id="PTHR43792:SF1">
    <property type="entry name" value="N-ACETYLTRANSFERASE DOMAIN-CONTAINING PROTEIN"/>
    <property type="match status" value="1"/>
</dbReference>
<sequence length="145" mass="16563">MKMNVLGTERLNLKLMHEGAGPQLYEQTCWGLWEITIKQSNVFIGYILVKPMDLFSELPDFSDIEIGWRLKQESWGNGYATEAANLMFNEIAKQPDIKKISATANKNNQASIKVMEKLGMQFIKNYIQKEESGDVPSVHYSKCIN</sequence>
<accession>A0ABR9E2T4</accession>
<organism evidence="2 3">
    <name type="scientific">Pseudoalteromonas aliena SW19</name>
    <dbReference type="NCBI Taxonomy" id="1314866"/>
    <lineage>
        <taxon>Bacteria</taxon>
        <taxon>Pseudomonadati</taxon>
        <taxon>Pseudomonadota</taxon>
        <taxon>Gammaproteobacteria</taxon>
        <taxon>Alteromonadales</taxon>
        <taxon>Pseudoalteromonadaceae</taxon>
        <taxon>Pseudoalteromonas</taxon>
    </lineage>
</organism>
<evidence type="ECO:0000313" key="3">
    <source>
        <dbReference type="Proteomes" id="UP000648482"/>
    </source>
</evidence>
<dbReference type="InterPro" id="IPR000182">
    <property type="entry name" value="GNAT_dom"/>
</dbReference>
<proteinExistence type="predicted"/>
<protein>
    <recommendedName>
        <fullName evidence="1">N-acetyltransferase domain-containing protein</fullName>
    </recommendedName>
</protein>
<keyword evidence="3" id="KW-1185">Reference proteome</keyword>
<evidence type="ECO:0000313" key="2">
    <source>
        <dbReference type="EMBL" id="MBE0360161.1"/>
    </source>
</evidence>
<dbReference type="InterPro" id="IPR016181">
    <property type="entry name" value="Acyl_CoA_acyltransferase"/>
</dbReference>
<dbReference type="Proteomes" id="UP000648482">
    <property type="component" value="Unassembled WGS sequence"/>
</dbReference>
<reference evidence="2 3" key="1">
    <citation type="submission" date="2015-06" db="EMBL/GenBank/DDBJ databases">
        <title>Genome sequence of Pseudoalteromonas aliena.</title>
        <authorList>
            <person name="Xie B.-B."/>
            <person name="Rong J.-C."/>
            <person name="Qin Q.-L."/>
            <person name="Zhang Y.-Z."/>
        </authorList>
    </citation>
    <scope>NUCLEOTIDE SEQUENCE [LARGE SCALE GENOMIC DNA]</scope>
    <source>
        <strain evidence="2 3">SW19</strain>
    </source>
</reference>
<comment type="caution">
    <text evidence="2">The sequence shown here is derived from an EMBL/GenBank/DDBJ whole genome shotgun (WGS) entry which is preliminary data.</text>
</comment>
<gene>
    <name evidence="2" type="ORF">PALI_a2100</name>
</gene>